<keyword evidence="4" id="KW-1185">Reference proteome</keyword>
<evidence type="ECO:0000256" key="2">
    <source>
        <dbReference type="SAM" id="Phobius"/>
    </source>
</evidence>
<evidence type="ECO:0000313" key="3">
    <source>
        <dbReference type="EMBL" id="SFV21297.1"/>
    </source>
</evidence>
<name>A0A1I7MHA6_9MICC</name>
<dbReference type="OrthoDB" id="9965458at2"/>
<protein>
    <submittedName>
        <fullName evidence="3">Uncharacterized protein</fullName>
    </submittedName>
</protein>
<proteinExistence type="predicted"/>
<keyword evidence="2" id="KW-0472">Membrane</keyword>
<evidence type="ECO:0000256" key="1">
    <source>
        <dbReference type="SAM" id="MobiDB-lite"/>
    </source>
</evidence>
<reference evidence="3 4" key="1">
    <citation type="submission" date="2016-10" db="EMBL/GenBank/DDBJ databases">
        <authorList>
            <person name="de Groot N.N."/>
        </authorList>
    </citation>
    <scope>NUCLEOTIDE SEQUENCE [LARGE SCALE GENOMIC DNA]</scope>
    <source>
        <strain evidence="3 4">CGMCC 1.7054</strain>
    </source>
</reference>
<feature type="transmembrane region" description="Helical" evidence="2">
    <location>
        <begin position="21"/>
        <end position="44"/>
    </location>
</feature>
<organism evidence="3 4">
    <name type="scientific">Micrococcus terreus</name>
    <dbReference type="NCBI Taxonomy" id="574650"/>
    <lineage>
        <taxon>Bacteria</taxon>
        <taxon>Bacillati</taxon>
        <taxon>Actinomycetota</taxon>
        <taxon>Actinomycetes</taxon>
        <taxon>Micrococcales</taxon>
        <taxon>Micrococcaceae</taxon>
        <taxon>Micrococcus</taxon>
    </lineage>
</organism>
<dbReference type="Proteomes" id="UP000198881">
    <property type="component" value="Unassembled WGS sequence"/>
</dbReference>
<dbReference type="STRING" id="574650.SAMN04487966_102283"/>
<dbReference type="EMBL" id="FPCG01000002">
    <property type="protein sequence ID" value="SFV21297.1"/>
    <property type="molecule type" value="Genomic_DNA"/>
</dbReference>
<feature type="region of interest" description="Disordered" evidence="1">
    <location>
        <begin position="50"/>
        <end position="92"/>
    </location>
</feature>
<feature type="compositionally biased region" description="Polar residues" evidence="1">
    <location>
        <begin position="53"/>
        <end position="67"/>
    </location>
</feature>
<dbReference type="AlphaFoldDB" id="A0A1I7MHA6"/>
<feature type="compositionally biased region" description="Low complexity" evidence="1">
    <location>
        <begin position="68"/>
        <end position="92"/>
    </location>
</feature>
<evidence type="ECO:0000313" key="4">
    <source>
        <dbReference type="Proteomes" id="UP000198881"/>
    </source>
</evidence>
<keyword evidence="2" id="KW-1133">Transmembrane helix</keyword>
<sequence>MSYQQGWPPQPHQQPEKRKGLSAPMFALTVVGITAAVVLLFALLTSGGGSISPDPSVSPSETNQQGTAASSPQESTEPSESVTPSPSVAPETTAEAVESLAGGVETALLEANGVDSFRALQASSPGFWIVEVEDVSSGTVRVHVQTELTDDERDSFALWVINMSCMSVEQLDTVVMRDTSGIDSNHYKHRMSRVLPACED</sequence>
<dbReference type="RefSeq" id="WP_143109406.1">
    <property type="nucleotide sequence ID" value="NZ_FPCG01000002.1"/>
</dbReference>
<keyword evidence="2" id="KW-0812">Transmembrane</keyword>
<accession>A0A1I7MHA6</accession>
<gene>
    <name evidence="3" type="ORF">SAMN04487966_102283</name>
</gene>